<accession>A0A1G2ULN0</accession>
<organism evidence="1 2">
    <name type="scientific">Candidatus Zambryskibacteria bacterium RIFCSPLOWO2_02_FULL_44_12b</name>
    <dbReference type="NCBI Taxonomy" id="1802772"/>
    <lineage>
        <taxon>Bacteria</taxon>
        <taxon>Candidatus Zambryskiibacteriota</taxon>
    </lineage>
</organism>
<evidence type="ECO:0000313" key="2">
    <source>
        <dbReference type="Proteomes" id="UP000177202"/>
    </source>
</evidence>
<name>A0A1G2ULN0_9BACT</name>
<protein>
    <submittedName>
        <fullName evidence="1">Uncharacterized protein</fullName>
    </submittedName>
</protein>
<proteinExistence type="predicted"/>
<dbReference type="AlphaFoldDB" id="A0A1G2ULN0"/>
<dbReference type="Proteomes" id="UP000177202">
    <property type="component" value="Unassembled WGS sequence"/>
</dbReference>
<reference evidence="1 2" key="1">
    <citation type="journal article" date="2016" name="Nat. Commun.">
        <title>Thousands of microbial genomes shed light on interconnected biogeochemical processes in an aquifer system.</title>
        <authorList>
            <person name="Anantharaman K."/>
            <person name="Brown C.T."/>
            <person name="Hug L.A."/>
            <person name="Sharon I."/>
            <person name="Castelle C.J."/>
            <person name="Probst A.J."/>
            <person name="Thomas B.C."/>
            <person name="Singh A."/>
            <person name="Wilkins M.J."/>
            <person name="Karaoz U."/>
            <person name="Brodie E.L."/>
            <person name="Williams K.H."/>
            <person name="Hubbard S.S."/>
            <person name="Banfield J.F."/>
        </authorList>
    </citation>
    <scope>NUCLEOTIDE SEQUENCE [LARGE SCALE GENOMIC DNA]</scope>
</reference>
<dbReference type="EMBL" id="MHWP01000017">
    <property type="protein sequence ID" value="OHB10333.1"/>
    <property type="molecule type" value="Genomic_DNA"/>
</dbReference>
<sequence>MRKSRRIGGLLGDDETFGRTNEDRVEVALSTLQEEGQIVDYIRSEPHGELDKRGIDFLVYPESDWLIPLQVKSSVASAEDHRAKYGPNIPCIIVFDNDTETELKESVLKELGLSIKGILLRPRD</sequence>
<gene>
    <name evidence="1" type="ORF">A3H60_02665</name>
</gene>
<evidence type="ECO:0000313" key="1">
    <source>
        <dbReference type="EMBL" id="OHB10333.1"/>
    </source>
</evidence>
<dbReference type="STRING" id="1802772.A3H60_02665"/>
<comment type="caution">
    <text evidence="1">The sequence shown here is derived from an EMBL/GenBank/DDBJ whole genome shotgun (WGS) entry which is preliminary data.</text>
</comment>